<evidence type="ECO:0000313" key="2">
    <source>
        <dbReference type="EMBL" id="KKP65801.1"/>
    </source>
</evidence>
<dbReference type="EMBL" id="LBPV01000011">
    <property type="protein sequence ID" value="KKP65801.1"/>
    <property type="molecule type" value="Genomic_DNA"/>
</dbReference>
<accession>A0A0G0BQ81</accession>
<feature type="transmembrane region" description="Helical" evidence="1">
    <location>
        <begin position="12"/>
        <end position="31"/>
    </location>
</feature>
<organism evidence="2 3">
    <name type="scientific">candidate division WS6 bacterium GW2011_GWE1_34_7</name>
    <dbReference type="NCBI Taxonomy" id="1619093"/>
    <lineage>
        <taxon>Bacteria</taxon>
        <taxon>Candidatus Dojkabacteria</taxon>
    </lineage>
</organism>
<comment type="caution">
    <text evidence="2">The sequence shown here is derived from an EMBL/GenBank/DDBJ whole genome shotgun (WGS) entry which is preliminary data.</text>
</comment>
<gene>
    <name evidence="2" type="ORF">UR61_C0011G0005</name>
</gene>
<keyword evidence="1" id="KW-0472">Membrane</keyword>
<evidence type="ECO:0000256" key="1">
    <source>
        <dbReference type="SAM" id="Phobius"/>
    </source>
</evidence>
<name>A0A0G0BQ81_9BACT</name>
<keyword evidence="1" id="KW-0812">Transmembrane</keyword>
<dbReference type="Proteomes" id="UP000033866">
    <property type="component" value="Unassembled WGS sequence"/>
</dbReference>
<proteinExistence type="predicted"/>
<keyword evidence="1" id="KW-1133">Transmembrane helix</keyword>
<evidence type="ECO:0000313" key="3">
    <source>
        <dbReference type="Proteomes" id="UP000033866"/>
    </source>
</evidence>
<sequence length="307" mass="33329">MNKKNNRYSAQALAIAMVVLVVSSIIGIAIYSRAAKDKLLSVGERASAEALEVSDLVLNQLINIPISTVTQAIAGEGNTFNYENGVTLTESNGQITELFSELGLSEVFSGLNFCPVEVDGNEYYLKIKEADPNTYFEIRAGQVMAFPVKGVSVGLGCSVSLSIALRGDSNVGFSIEKIYGKTYTNGIAQEYKPYAIDDVQQYCFGCDPTRFIGEDWIKKIEGESIVVELDDVDGTYTLDEIRVKAIGGTIGVGYALTTECTQGFRLIDVQASANCDGTYRGKQILIPEKEWSSPVFDYSIFNGQGSL</sequence>
<reference evidence="2 3" key="1">
    <citation type="journal article" date="2015" name="Nature">
        <title>rRNA introns, odd ribosomes, and small enigmatic genomes across a large radiation of phyla.</title>
        <authorList>
            <person name="Brown C.T."/>
            <person name="Hug L.A."/>
            <person name="Thomas B.C."/>
            <person name="Sharon I."/>
            <person name="Castelle C.J."/>
            <person name="Singh A."/>
            <person name="Wilkins M.J."/>
            <person name="Williams K.H."/>
            <person name="Banfield J.F."/>
        </authorList>
    </citation>
    <scope>NUCLEOTIDE SEQUENCE [LARGE SCALE GENOMIC DNA]</scope>
</reference>
<dbReference type="AlphaFoldDB" id="A0A0G0BQ81"/>
<protein>
    <submittedName>
        <fullName evidence="2">Uncharacterized protein</fullName>
    </submittedName>
</protein>